<evidence type="ECO:0000313" key="15">
    <source>
        <dbReference type="EMBL" id="KFB35722.1"/>
    </source>
</evidence>
<name>A0A084VCM8_ANOSI</name>
<evidence type="ECO:0000313" key="17">
    <source>
        <dbReference type="Proteomes" id="UP000030765"/>
    </source>
</evidence>
<dbReference type="PRINTS" id="PR00722">
    <property type="entry name" value="CHYMOTRYPSIN"/>
</dbReference>
<dbReference type="Proteomes" id="UP000030765">
    <property type="component" value="Unassembled WGS sequence"/>
</dbReference>
<dbReference type="Gene3D" id="2.40.10.10">
    <property type="entry name" value="Trypsin-like serine proteases"/>
    <property type="match status" value="1"/>
</dbReference>
<dbReference type="InterPro" id="IPR018114">
    <property type="entry name" value="TRYPSIN_HIS"/>
</dbReference>
<dbReference type="OMA" id="NTHNPDE"/>
<evidence type="ECO:0000259" key="14">
    <source>
        <dbReference type="PROSITE" id="PS50240"/>
    </source>
</evidence>
<comment type="subcellular location">
    <subcellularLocation>
        <location evidence="1">Secreted</location>
    </subcellularLocation>
</comment>
<dbReference type="AlphaFoldDB" id="A0A084VCM8"/>
<feature type="domain" description="Peptidase S1" evidence="14">
    <location>
        <begin position="26"/>
        <end position="256"/>
    </location>
</feature>
<evidence type="ECO:0000256" key="5">
    <source>
        <dbReference type="ARBA" id="ARBA00022757"/>
    </source>
</evidence>
<dbReference type="PANTHER" id="PTHR24264">
    <property type="entry name" value="TRYPSIN-RELATED"/>
    <property type="match status" value="1"/>
</dbReference>
<sequence>MALFVATEPKRASQTTLDENPNEERIVGGVPVDIRDFPYQVSLRRGRHFCGGSIIDERWILTAAHCTRSMSASNLWIHVGSAHVNEGGQSIKVRRILQHPKQNSWSDYDFSLLELDRTLNFSDSVQPVVLRRPPKEGDSESQPLPDGTPCKVSGWGNTHNPDESALVLRAATVPLANHQRCSEVYEGFGSVTESMICAGYEEGGKDSCQGDSGGPLVCGGQLTGVVSWGKGCAEPGYPGVYAKVSEAHDWIEQTLADSFDRAA</sequence>
<evidence type="ECO:0000256" key="13">
    <source>
        <dbReference type="SAM" id="MobiDB-lite"/>
    </source>
</evidence>
<dbReference type="Pfam" id="PF00089">
    <property type="entry name" value="Trypsin"/>
    <property type="match status" value="1"/>
</dbReference>
<evidence type="ECO:0000256" key="3">
    <source>
        <dbReference type="ARBA" id="ARBA00022670"/>
    </source>
</evidence>
<dbReference type="InterPro" id="IPR001314">
    <property type="entry name" value="Peptidase_S1A"/>
</dbReference>
<dbReference type="InterPro" id="IPR009003">
    <property type="entry name" value="Peptidase_S1_PA"/>
</dbReference>
<dbReference type="InterPro" id="IPR043504">
    <property type="entry name" value="Peptidase_S1_PA_chymotrypsin"/>
</dbReference>
<keyword evidence="9" id="KW-1015">Disulfide bond</keyword>
<dbReference type="GO" id="GO:0005615">
    <property type="term" value="C:extracellular space"/>
    <property type="evidence" value="ECO:0007669"/>
    <property type="project" value="TreeGrafter"/>
</dbReference>
<evidence type="ECO:0000313" key="16">
    <source>
        <dbReference type="EnsemblMetazoa" id="ASIC002621-PA"/>
    </source>
</evidence>
<dbReference type="InterPro" id="IPR050127">
    <property type="entry name" value="Serine_Proteases_S1"/>
</dbReference>
<evidence type="ECO:0000256" key="8">
    <source>
        <dbReference type="ARBA" id="ARBA00023145"/>
    </source>
</evidence>
<dbReference type="PANTHER" id="PTHR24264:SF65">
    <property type="entry name" value="SRCR DOMAIN-CONTAINING PROTEIN"/>
    <property type="match status" value="1"/>
</dbReference>
<dbReference type="FunFam" id="2.40.10.10:FF:000077">
    <property type="entry name" value="Predicted protein"/>
    <property type="match status" value="1"/>
</dbReference>
<evidence type="ECO:0000256" key="9">
    <source>
        <dbReference type="ARBA" id="ARBA00023157"/>
    </source>
</evidence>
<evidence type="ECO:0000256" key="11">
    <source>
        <dbReference type="ARBA" id="ARBA00038868"/>
    </source>
</evidence>
<keyword evidence="6 12" id="KW-0378">Hydrolase</keyword>
<keyword evidence="4" id="KW-0732">Signal</keyword>
<dbReference type="PROSITE" id="PS00134">
    <property type="entry name" value="TRYPSIN_HIS"/>
    <property type="match status" value="1"/>
</dbReference>
<keyword evidence="8" id="KW-0865">Zymogen</keyword>
<dbReference type="GO" id="GO:0006508">
    <property type="term" value="P:proteolysis"/>
    <property type="evidence" value="ECO:0007669"/>
    <property type="project" value="UniProtKB-KW"/>
</dbReference>
<dbReference type="VEuPathDB" id="VectorBase:ASIS011898"/>
<evidence type="ECO:0000256" key="1">
    <source>
        <dbReference type="ARBA" id="ARBA00004613"/>
    </source>
</evidence>
<reference evidence="15 17" key="1">
    <citation type="journal article" date="2014" name="BMC Genomics">
        <title>Genome sequence of Anopheles sinensis provides insight into genetics basis of mosquito competence for malaria parasites.</title>
        <authorList>
            <person name="Zhou D."/>
            <person name="Zhang D."/>
            <person name="Ding G."/>
            <person name="Shi L."/>
            <person name="Hou Q."/>
            <person name="Ye Y."/>
            <person name="Xu Y."/>
            <person name="Zhou H."/>
            <person name="Xiong C."/>
            <person name="Li S."/>
            <person name="Yu J."/>
            <person name="Hong S."/>
            <person name="Yu X."/>
            <person name="Zou P."/>
            <person name="Chen C."/>
            <person name="Chang X."/>
            <person name="Wang W."/>
            <person name="Lv Y."/>
            <person name="Sun Y."/>
            <person name="Ma L."/>
            <person name="Shen B."/>
            <person name="Zhu C."/>
        </authorList>
    </citation>
    <scope>NUCLEOTIDE SEQUENCE [LARGE SCALE GENOMIC DNA]</scope>
</reference>
<evidence type="ECO:0000256" key="10">
    <source>
        <dbReference type="ARBA" id="ARBA00024195"/>
    </source>
</evidence>
<comment type="similarity">
    <text evidence="10">Belongs to the peptidase S1 family. CLIP subfamily.</text>
</comment>
<dbReference type="EnsemblMetazoa" id="ASIC002621-RA">
    <property type="protein sequence ID" value="ASIC002621-PA"/>
    <property type="gene ID" value="ASIC002621"/>
</dbReference>
<dbReference type="CDD" id="cd00190">
    <property type="entry name" value="Tryp_SPc"/>
    <property type="match status" value="1"/>
</dbReference>
<keyword evidence="3 12" id="KW-0645">Protease</keyword>
<keyword evidence="17" id="KW-1185">Reference proteome</keyword>
<dbReference type="EMBL" id="ATLV01010838">
    <property type="status" value="NOT_ANNOTATED_CDS"/>
    <property type="molecule type" value="Genomic_DNA"/>
</dbReference>
<evidence type="ECO:0000256" key="6">
    <source>
        <dbReference type="ARBA" id="ARBA00022801"/>
    </source>
</evidence>
<dbReference type="STRING" id="74873.A0A084VCM8"/>
<feature type="region of interest" description="Disordered" evidence="13">
    <location>
        <begin position="130"/>
        <end position="149"/>
    </location>
</feature>
<dbReference type="PROSITE" id="PS50240">
    <property type="entry name" value="TRYPSIN_DOM"/>
    <property type="match status" value="1"/>
</dbReference>
<evidence type="ECO:0000256" key="2">
    <source>
        <dbReference type="ARBA" id="ARBA00022525"/>
    </source>
</evidence>
<dbReference type="OrthoDB" id="10059102at2759"/>
<evidence type="ECO:0000256" key="12">
    <source>
        <dbReference type="RuleBase" id="RU363034"/>
    </source>
</evidence>
<dbReference type="InterPro" id="IPR033116">
    <property type="entry name" value="TRYPSIN_SER"/>
</dbReference>
<proteinExistence type="inferred from homology"/>
<keyword evidence="5" id="KW-0222">Digestion</keyword>
<evidence type="ECO:0000256" key="7">
    <source>
        <dbReference type="ARBA" id="ARBA00022825"/>
    </source>
</evidence>
<keyword evidence="7 12" id="KW-0720">Serine protease</keyword>
<organism evidence="15">
    <name type="scientific">Anopheles sinensis</name>
    <name type="common">Mosquito</name>
    <dbReference type="NCBI Taxonomy" id="74873"/>
    <lineage>
        <taxon>Eukaryota</taxon>
        <taxon>Metazoa</taxon>
        <taxon>Ecdysozoa</taxon>
        <taxon>Arthropoda</taxon>
        <taxon>Hexapoda</taxon>
        <taxon>Insecta</taxon>
        <taxon>Pterygota</taxon>
        <taxon>Neoptera</taxon>
        <taxon>Endopterygota</taxon>
        <taxon>Diptera</taxon>
        <taxon>Nematocera</taxon>
        <taxon>Culicoidea</taxon>
        <taxon>Culicidae</taxon>
        <taxon>Anophelinae</taxon>
        <taxon>Anopheles</taxon>
    </lineage>
</organism>
<protein>
    <recommendedName>
        <fullName evidence="11">trypsin</fullName>
        <ecNumber evidence="11">3.4.21.4</ecNumber>
    </recommendedName>
</protein>
<dbReference type="InterPro" id="IPR001254">
    <property type="entry name" value="Trypsin_dom"/>
</dbReference>
<keyword evidence="2" id="KW-0964">Secreted</keyword>
<accession>A0A084VCM8</accession>
<dbReference type="SUPFAM" id="SSF50494">
    <property type="entry name" value="Trypsin-like serine proteases"/>
    <property type="match status" value="1"/>
</dbReference>
<dbReference type="PROSITE" id="PS00135">
    <property type="entry name" value="TRYPSIN_SER"/>
    <property type="match status" value="1"/>
</dbReference>
<dbReference type="GO" id="GO:0004252">
    <property type="term" value="F:serine-type endopeptidase activity"/>
    <property type="evidence" value="ECO:0007669"/>
    <property type="project" value="UniProtKB-EC"/>
</dbReference>
<reference evidence="16" key="2">
    <citation type="submission" date="2020-05" db="UniProtKB">
        <authorList>
            <consortium name="EnsemblMetazoa"/>
        </authorList>
    </citation>
    <scope>IDENTIFICATION</scope>
</reference>
<evidence type="ECO:0000256" key="4">
    <source>
        <dbReference type="ARBA" id="ARBA00022729"/>
    </source>
</evidence>
<dbReference type="VEuPathDB" id="VectorBase:ASIC002621"/>
<dbReference type="EMBL" id="KE524620">
    <property type="protein sequence ID" value="KFB35722.1"/>
    <property type="molecule type" value="Genomic_DNA"/>
</dbReference>
<dbReference type="GO" id="GO:0007586">
    <property type="term" value="P:digestion"/>
    <property type="evidence" value="ECO:0007669"/>
    <property type="project" value="UniProtKB-KW"/>
</dbReference>
<gene>
    <name evidence="15" type="ORF">ZHAS_00002621</name>
</gene>
<dbReference type="EC" id="3.4.21.4" evidence="11"/>
<dbReference type="SMART" id="SM00020">
    <property type="entry name" value="Tryp_SPc"/>
    <property type="match status" value="1"/>
</dbReference>